<reference evidence="1 2" key="1">
    <citation type="submission" date="2024-09" db="EMBL/GenBank/DDBJ databases">
        <title>The Natural Products Discovery Center: Release of the First 8490 Sequenced Strains for Exploring Actinobacteria Biosynthetic Diversity.</title>
        <authorList>
            <person name="Kalkreuter E."/>
            <person name="Kautsar S.A."/>
            <person name="Yang D."/>
            <person name="Bader C.D."/>
            <person name="Teijaro C.N."/>
            <person name="Fluegel L."/>
            <person name="Davis C.M."/>
            <person name="Simpson J.R."/>
            <person name="Lauterbach L."/>
            <person name="Steele A.D."/>
            <person name="Gui C."/>
            <person name="Meng S."/>
            <person name="Li G."/>
            <person name="Viehrig K."/>
            <person name="Ye F."/>
            <person name="Su P."/>
            <person name="Kiefer A.F."/>
            <person name="Nichols A."/>
            <person name="Cepeda A.J."/>
            <person name="Yan W."/>
            <person name="Fan B."/>
            <person name="Jiang Y."/>
            <person name="Adhikari A."/>
            <person name="Zheng C.-J."/>
            <person name="Schuster L."/>
            <person name="Cowan T.M."/>
            <person name="Smanski M.J."/>
            <person name="Chevrette M.G."/>
            <person name="De Carvalho L.P.S."/>
            <person name="Shen B."/>
        </authorList>
    </citation>
    <scope>NUCLEOTIDE SEQUENCE [LARGE SCALE GENOMIC DNA]</scope>
    <source>
        <strain evidence="1 2">NPDC059500</strain>
    </source>
</reference>
<organism evidence="1 2">
    <name type="scientific">Streptomyces anandii</name>
    <dbReference type="NCBI Taxonomy" id="285454"/>
    <lineage>
        <taxon>Bacteria</taxon>
        <taxon>Bacillati</taxon>
        <taxon>Actinomycetota</taxon>
        <taxon>Actinomycetes</taxon>
        <taxon>Kitasatosporales</taxon>
        <taxon>Streptomycetaceae</taxon>
        <taxon>Streptomyces</taxon>
    </lineage>
</organism>
<evidence type="ECO:0008006" key="3">
    <source>
        <dbReference type="Google" id="ProtNLM"/>
    </source>
</evidence>
<dbReference type="EMBL" id="JBHYTS010000001">
    <property type="protein sequence ID" value="MFE1749009.1"/>
    <property type="molecule type" value="Genomic_DNA"/>
</dbReference>
<accession>A0ABW6GXA5</accession>
<sequence>MAFPQTPLDVRIELFIGGVWVDVTADVYTAEKINITRGRADEGARTDPGKCTLTFNNRLGKYSPRNPLSPYYGLIGRNTPLRVSVPGPTSYLDLDGQVANYASTPDTAVLDITGDLDIRWEGEADWYATGAQMLIGKWVSTTNNRSYVLRLEAGTALLVASTDGTAANSYAAQWPLPGLLPRRLALRATLDVDNGAGGSTLRLYWAPSISGPWTQISVDAVFPGGPRTVYAGTAPLSIAPSQTESVPPRLPVTGKTYRAEVRNGIDGTVVANPDFTAQTPGTSSFNDAAGRTWTLAGTAAITNRRMRFVGEVSSWPSRWDVSGKDVRVPVEAAGILRRIGQGAKALDSTLRRRIPSGGPLVYWPLEDGSTATRASSAISGGQPLTVSGLTFASDDSLAGSSSLPVLGASASLTGRVPNARAGAWHAEMVYKLGTMPAVERTVLSLNLAAGTGGVAQVLARVSTAGIRVQALDGNDNVVAFVLFSNPDSIAAFTGVWNRLQIFSAFDGTQTYVNVGWRNVVTNIWWYARTAFTGTPGTVTAVRGSWDSNLQGMAIGHLAVFDVGGTTAPAPGVTIYEGADDGFSGETAGTRMTRLATEEALPVTVYGSKTEEERVGPQRPDTVLALLEEAADVDGGILYEQRDRIGLVYRDRISLYNQTPALELDYTQPGHIAPPLEPIDDDQQVRNDRTVQRNNGASARAVLDSGPLSVQAPPGGVGVYDDSATLNLYSDAQAEPQAYWRLCLGTVDEARYPVVNLDLAAAPSLVDQVTALDSGDRIRIANPPAWLPPGPIDLIVQGYQETIGHPNDWDFQLNCTPASPWTVSETAIVEDFEDTDYAVTITSGGNLPWARSQLHYNTGTWSLRSGAITNNQTSDALVTVPSGSTELTFWYWVSSENSGPGFEGDRLLVLVDGVQVLRAQGSVGWTSTTVNVTGAGTVTFRYIKDNSSASGEDAAHIDDLTFTRRAPMRADTDGSQLAAAATSSATSLTVATTTGLPWVTSAVYPDEFPFDIAASGERMRVTGITSAVSDAFGRTTASGWGTADVGGAWTTAGGSGSDYSTNGSAGNHSLTSINISRHTVIPAPAADVDIVVSASTSVLATGGPHYVGLLARYVDANNHYYARLAFNSDQTLTLVLQKKIGGVQTDMTSVTVPGTHAANTQFKIRLQVSGSTLSARAWRASGTEPTVWQATATDSTLTATGSVGVRSILSSANTNTLPVTAAYDDFAVLNPQRFTVIRSRNSITKAQTAGTDVRLADPAIVAL</sequence>
<dbReference type="Proteomes" id="UP001599756">
    <property type="component" value="Unassembled WGS sequence"/>
</dbReference>
<keyword evidence="2" id="KW-1185">Reference proteome</keyword>
<proteinExistence type="predicted"/>
<protein>
    <recommendedName>
        <fullName evidence="3">Minor tail protein</fullName>
    </recommendedName>
</protein>
<dbReference type="RefSeq" id="WP_381839129.1">
    <property type="nucleotide sequence ID" value="NZ_JBHYTS010000001.1"/>
</dbReference>
<name>A0ABW6GXA5_9ACTN</name>
<evidence type="ECO:0000313" key="1">
    <source>
        <dbReference type="EMBL" id="MFE1749009.1"/>
    </source>
</evidence>
<comment type="caution">
    <text evidence="1">The sequence shown here is derived from an EMBL/GenBank/DDBJ whole genome shotgun (WGS) entry which is preliminary data.</text>
</comment>
<gene>
    <name evidence="1" type="ORF">ACFW88_00385</name>
</gene>
<evidence type="ECO:0000313" key="2">
    <source>
        <dbReference type="Proteomes" id="UP001599756"/>
    </source>
</evidence>